<dbReference type="eggNOG" id="ENOG502Z7WD">
    <property type="taxonomic scope" value="Bacteria"/>
</dbReference>
<dbReference type="EC" id="6.1.1.10" evidence="2"/>
<accession>U2XPU5</accession>
<dbReference type="EMBL" id="AWXE01000001">
    <property type="protein sequence ID" value="ERL47162.1"/>
    <property type="molecule type" value="Genomic_DNA"/>
</dbReference>
<comment type="caution">
    <text evidence="2">The sequence shown here is derived from an EMBL/GenBank/DDBJ whole genome shotgun (WGS) entry which is preliminary data.</text>
</comment>
<organism evidence="2 3">
    <name type="scientific">Candidatus Micropelagius thuwalensis</name>
    <dbReference type="NCBI Taxonomy" id="1397666"/>
    <lineage>
        <taxon>Bacteria</taxon>
        <taxon>Pseudomonadati</taxon>
        <taxon>Pseudomonadota</taxon>
        <taxon>Alphaproteobacteria</taxon>
        <taxon>PS1 clade</taxon>
        <taxon>Candidatus Micropelagius</taxon>
    </lineage>
</organism>
<dbReference type="STRING" id="1397666.RS24_00080"/>
<keyword evidence="1" id="KW-1133">Transmembrane helix</keyword>
<name>U2XPU5_9PROT</name>
<dbReference type="PATRIC" id="fig|1397666.3.peg.72"/>
<dbReference type="AlphaFoldDB" id="U2XPU5"/>
<proteinExistence type="predicted"/>
<keyword evidence="2" id="KW-0436">Ligase</keyword>
<dbReference type="Proteomes" id="UP000016762">
    <property type="component" value="Unassembled WGS sequence"/>
</dbReference>
<gene>
    <name evidence="2" type="ORF">RS24_00080</name>
</gene>
<dbReference type="OrthoDB" id="543560at2"/>
<sequence length="633" mass="70302">MKLLKRIFIILSVSLAVVALGIIIFDASIRFDDPIWDMVEEGQIDPNIPEKEKLSFNPTRHLLWGDLHVHTSYSYDAYTMGTRTLPDDAYIFMRGGTIKHAFGYPIRAGRPLDFGAVTDHAKLLNGPRNMGGGENDKPDETIINSLKKGSPLHFTYNFVNRLTNTIGSQAARDEYYGTIEVNEASLSAWAASIEAAERHNDPGRFTTFVGYEWTSMPDEQNLHRNVIYKSTHVPEYPVSSVMSENPEDLWLALDEQRAQGMEMLAIPHNSNVSDGKMFESLTFEGKAMSAEYAALRNRNEPLVEIFQVKGSSETHPKLSPNDEFAGFEILDQMLTFDQRLSEPKGSYARDALQTGLNMAHQNEFNPFMFGVIGSSDSHNSSSSVEEDNFHGKLPLIDGTPAQRLGVAFVGLPQDVNAYGAAGLVAVWAQENTRDSIFDAMARRETFATSGPRMSLRLFAGWDIDLDAIEGNWLETAYAQAVPMGSILEGSKENTAPKLLVHADKDPIGANLDRLQIIKLWVDEDGTSREKIFNIAASDNRLSQSKDGQIPPVGNTVNIDNASYENSIGAISLSAIWQDLEYDPAQNPLYYARVIEIPTPRYTTYDAKFMGITAPEPALIQERAVSSAIWVQTK</sequence>
<keyword evidence="1" id="KW-0812">Transmembrane</keyword>
<evidence type="ECO:0000313" key="3">
    <source>
        <dbReference type="Proteomes" id="UP000016762"/>
    </source>
</evidence>
<keyword evidence="2" id="KW-0030">Aminoacyl-tRNA synthetase</keyword>
<dbReference type="InterPro" id="IPR022028">
    <property type="entry name" value="DUF3604"/>
</dbReference>
<dbReference type="RefSeq" id="WP_021776181.1">
    <property type="nucleotide sequence ID" value="NZ_AWXE01000001.1"/>
</dbReference>
<dbReference type="Gene3D" id="3.20.20.140">
    <property type="entry name" value="Metal-dependent hydrolases"/>
    <property type="match status" value="1"/>
</dbReference>
<feature type="transmembrane region" description="Helical" evidence="1">
    <location>
        <begin position="7"/>
        <end position="25"/>
    </location>
</feature>
<keyword evidence="3" id="KW-1185">Reference proteome</keyword>
<evidence type="ECO:0000256" key="1">
    <source>
        <dbReference type="SAM" id="Phobius"/>
    </source>
</evidence>
<dbReference type="GO" id="GO:0004825">
    <property type="term" value="F:methionine-tRNA ligase activity"/>
    <property type="evidence" value="ECO:0007669"/>
    <property type="project" value="UniProtKB-EC"/>
</dbReference>
<dbReference type="Pfam" id="PF12228">
    <property type="entry name" value="DUF3604"/>
    <property type="match status" value="1"/>
</dbReference>
<evidence type="ECO:0000313" key="2">
    <source>
        <dbReference type="EMBL" id="ERL47162.1"/>
    </source>
</evidence>
<reference evidence="2 3" key="1">
    <citation type="journal article" date="2014" name="FEMS Microbiol. Ecol.">
        <title>Genomic differentiation among two strains of the PS1 clade isolated from geographically separated marine habitats.</title>
        <authorList>
            <person name="Jimenez-Infante F."/>
            <person name="Ngugi D.K."/>
            <person name="Alam I."/>
            <person name="Rashid M."/>
            <person name="Baalawi W."/>
            <person name="Kamau A.A."/>
            <person name="Bajic V.B."/>
            <person name="Stingl U."/>
        </authorList>
    </citation>
    <scope>NUCLEOTIDE SEQUENCE [LARGE SCALE GENOMIC DNA]</scope>
    <source>
        <strain evidence="2 3">RS24</strain>
    </source>
</reference>
<keyword evidence="1" id="KW-0472">Membrane</keyword>
<protein>
    <submittedName>
        <fullName evidence="2">Methionyl-tRNA synthetase protein</fullName>
        <ecNumber evidence="2">6.1.1.10</ecNumber>
    </submittedName>
</protein>